<gene>
    <name evidence="5" type="ORF">AT15_05920</name>
</gene>
<dbReference type="Pfam" id="PF01656">
    <property type="entry name" value="CbiA"/>
    <property type="match status" value="1"/>
</dbReference>
<dbReference type="InterPro" id="IPR017896">
    <property type="entry name" value="4Fe4S_Fe-S-bd"/>
</dbReference>
<dbReference type="GO" id="GO:0051536">
    <property type="term" value="F:iron-sulfur cluster binding"/>
    <property type="evidence" value="ECO:0007669"/>
    <property type="project" value="UniProtKB-KW"/>
</dbReference>
<keyword evidence="3" id="KW-0411">Iron-sulfur</keyword>
<dbReference type="Pfam" id="PF00037">
    <property type="entry name" value="Fer4"/>
    <property type="match status" value="2"/>
</dbReference>
<evidence type="ECO:0000313" key="6">
    <source>
        <dbReference type="Proteomes" id="UP000077339"/>
    </source>
</evidence>
<evidence type="ECO:0000256" key="2">
    <source>
        <dbReference type="ARBA" id="ARBA00023004"/>
    </source>
</evidence>
<protein>
    <submittedName>
        <fullName evidence="5">(4Fe-4S)-binding protein</fullName>
    </submittedName>
</protein>
<evidence type="ECO:0000256" key="1">
    <source>
        <dbReference type="ARBA" id="ARBA00022723"/>
    </source>
</evidence>
<dbReference type="InterPro" id="IPR017900">
    <property type="entry name" value="4Fe4S_Fe_S_CS"/>
</dbReference>
<dbReference type="CDD" id="cd03110">
    <property type="entry name" value="SIMIBI_bact_arch"/>
    <property type="match status" value="1"/>
</dbReference>
<evidence type="ECO:0000256" key="3">
    <source>
        <dbReference type="ARBA" id="ARBA00023014"/>
    </source>
</evidence>
<dbReference type="RefSeq" id="WP_068345943.1">
    <property type="nucleotide sequence ID" value="NZ_JFHK01000003.1"/>
</dbReference>
<dbReference type="Proteomes" id="UP000077339">
    <property type="component" value="Unassembled WGS sequence"/>
</dbReference>
<dbReference type="PANTHER" id="PTHR43063">
    <property type="entry name" value="4FE-4S CLUSTER CONTAINING PARA FAMILY ATPASE PROTEIN"/>
    <property type="match status" value="1"/>
</dbReference>
<evidence type="ECO:0000313" key="5">
    <source>
        <dbReference type="EMBL" id="OAA31607.1"/>
    </source>
</evidence>
<dbReference type="PANTHER" id="PTHR43063:SF1">
    <property type="entry name" value="4FE-4S CLUSTER CONTAINING PARA FAMILY ATPASE PROTEIN"/>
    <property type="match status" value="1"/>
</dbReference>
<dbReference type="PROSITE" id="PS51379">
    <property type="entry name" value="4FE4S_FER_2"/>
    <property type="match status" value="2"/>
</dbReference>
<dbReference type="STRING" id="1453497.AT15_05920"/>
<keyword evidence="2" id="KW-0408">Iron</keyword>
<organism evidence="5 6">
    <name type="scientific">Kosmotoga arenicorallina S304</name>
    <dbReference type="NCBI Taxonomy" id="1453497"/>
    <lineage>
        <taxon>Bacteria</taxon>
        <taxon>Thermotogati</taxon>
        <taxon>Thermotogota</taxon>
        <taxon>Thermotogae</taxon>
        <taxon>Kosmotogales</taxon>
        <taxon>Kosmotogaceae</taxon>
        <taxon>Kosmotoga</taxon>
    </lineage>
</organism>
<dbReference type="InterPro" id="IPR002586">
    <property type="entry name" value="CobQ/CobB/MinD/ParA_Nub-bd_dom"/>
</dbReference>
<dbReference type="SUPFAM" id="SSF52540">
    <property type="entry name" value="P-loop containing nucleoside triphosphate hydrolases"/>
    <property type="match status" value="1"/>
</dbReference>
<dbReference type="GO" id="GO:0046872">
    <property type="term" value="F:metal ion binding"/>
    <property type="evidence" value="ECO:0007669"/>
    <property type="project" value="UniProtKB-KW"/>
</dbReference>
<name>A0A176K3N5_9BACT</name>
<dbReference type="AlphaFoldDB" id="A0A176K3N5"/>
<keyword evidence="6" id="KW-1185">Reference proteome</keyword>
<sequence>MKIAVVSGKGGTGKTTVATNLAWVTAAKKPVQLLDADVEEPNSHLFFHVKYTGETDVEILLPRVNKEKCILCGECAKVCQFGAISVFSTGVLVFDNLCHGCGACKIACPTKAIYELKKQIGVVKTGIIHEKLTFGTGLLNIGEPSGVRIIRELKKYIDETKTVIIDAPPGTSCPVVETLRGMDYALMVTEATPFGLHDLRLAVEVVKEMDIPMGIVINRASDDYTEIEEYASSKNIPILEKIPFDRDIATAYSRGSLFVELKKEWFERFEKLYEKIAGVIA</sequence>
<comment type="caution">
    <text evidence="5">The sequence shown here is derived from an EMBL/GenBank/DDBJ whole genome shotgun (WGS) entry which is preliminary data.</text>
</comment>
<proteinExistence type="predicted"/>
<dbReference type="PATRIC" id="fig|1453497.3.peg.1181"/>
<accession>A0A176K3N5</accession>
<dbReference type="Gene3D" id="3.40.50.300">
    <property type="entry name" value="P-loop containing nucleotide triphosphate hydrolases"/>
    <property type="match status" value="1"/>
</dbReference>
<dbReference type="OrthoDB" id="9778602at2"/>
<reference evidence="5 6" key="1">
    <citation type="submission" date="2014-02" db="EMBL/GenBank/DDBJ databases">
        <title>Kosmotoga genome sequencing.</title>
        <authorList>
            <person name="Pollo S.M."/>
            <person name="Charchuk R."/>
            <person name="Nesbo C.L."/>
        </authorList>
    </citation>
    <scope>NUCLEOTIDE SEQUENCE [LARGE SCALE GENOMIC DNA]</scope>
    <source>
        <strain evidence="5 6">S304</strain>
    </source>
</reference>
<keyword evidence="1" id="KW-0479">Metal-binding</keyword>
<evidence type="ECO:0000259" key="4">
    <source>
        <dbReference type="PROSITE" id="PS51379"/>
    </source>
</evidence>
<dbReference type="PROSITE" id="PS00198">
    <property type="entry name" value="4FE4S_FER_1"/>
    <property type="match status" value="1"/>
</dbReference>
<dbReference type="Gene3D" id="3.30.70.20">
    <property type="match status" value="1"/>
</dbReference>
<feature type="domain" description="4Fe-4S ferredoxin-type" evidence="4">
    <location>
        <begin position="90"/>
        <end position="119"/>
    </location>
</feature>
<feature type="domain" description="4Fe-4S ferredoxin-type" evidence="4">
    <location>
        <begin position="60"/>
        <end position="89"/>
    </location>
</feature>
<dbReference type="EMBL" id="JFHK01000003">
    <property type="protein sequence ID" value="OAA31607.1"/>
    <property type="molecule type" value="Genomic_DNA"/>
</dbReference>
<dbReference type="InterPro" id="IPR027417">
    <property type="entry name" value="P-loop_NTPase"/>
</dbReference>